<dbReference type="RefSeq" id="WP_190423229.1">
    <property type="nucleotide sequence ID" value="NZ_JAMPKK010000052.1"/>
</dbReference>
<dbReference type="PANTHER" id="PTHR47380:SF4">
    <property type="entry name" value="OS02G0533000 PROTEIN"/>
    <property type="match status" value="1"/>
</dbReference>
<comment type="caution">
    <text evidence="2">The sequence shown here is derived from an EMBL/GenBank/DDBJ whole genome shotgun (WGS) entry which is preliminary data.</text>
</comment>
<dbReference type="Proteomes" id="UP001442494">
    <property type="component" value="Unassembled WGS sequence"/>
</dbReference>
<evidence type="ECO:0000256" key="1">
    <source>
        <dbReference type="SAM" id="Phobius"/>
    </source>
</evidence>
<evidence type="ECO:0000313" key="3">
    <source>
        <dbReference type="Proteomes" id="UP001442494"/>
    </source>
</evidence>
<feature type="transmembrane region" description="Helical" evidence="1">
    <location>
        <begin position="335"/>
        <end position="357"/>
    </location>
</feature>
<name>A0ABV0JUQ7_9CYAN</name>
<evidence type="ECO:0000313" key="2">
    <source>
        <dbReference type="EMBL" id="MEP0866844.1"/>
    </source>
</evidence>
<feature type="transmembrane region" description="Helical" evidence="1">
    <location>
        <begin position="295"/>
        <end position="315"/>
    </location>
</feature>
<gene>
    <name evidence="2" type="ORF">NDI37_20540</name>
</gene>
<proteinExistence type="predicted"/>
<feature type="transmembrane region" description="Helical" evidence="1">
    <location>
        <begin position="88"/>
        <end position="121"/>
    </location>
</feature>
<dbReference type="InterPro" id="IPR044200">
    <property type="entry name" value="At5g03900-like"/>
</dbReference>
<feature type="transmembrane region" description="Helical" evidence="1">
    <location>
        <begin position="133"/>
        <end position="154"/>
    </location>
</feature>
<evidence type="ECO:0008006" key="4">
    <source>
        <dbReference type="Google" id="ProtNLM"/>
    </source>
</evidence>
<keyword evidence="1" id="KW-0812">Transmembrane</keyword>
<sequence>MAPNPTIMRAVEHLGYRVTVGDVATQAGLNVNMTEAGLLALASDAGGHLQVAETGEIVYLFPKNFRSILNNKFLRLRLKEWWEKIWKVLFYLIRISFGIILIASIVLIFVAIAAIMIAASASRDDDSGSHDSGGGGMIFMPRFWFGPDIWWFFYPDYGDRYERRRVASPEKKQMNFLEGVFSFLFGDGNPNADLEERRWSAIATVIRNNGGAVTAEQIAPYLDETGSGWAKEYEDYMLPVLTKFNGKPEVSPDGDIVYHFPDLQITAQERNSEAVGAYLRERPWRFSQATSGQNMLSAGLGAVNIVGALVLGSLLRGEVGVQLAQSGGLIAFVQSIYWILLGYGTAFLAIPLIRYFWIQFKNKRVESRNQKRQDRAILLNQANSALQKKIIYAQQFAAKTVLGRDDLAYTTENDLIEQEIEQSDKIDAEWQRRLNQSGS</sequence>
<keyword evidence="1" id="KW-1133">Transmembrane helix</keyword>
<accession>A0ABV0JUQ7</accession>
<dbReference type="EMBL" id="JAMPKK010000052">
    <property type="protein sequence ID" value="MEP0866844.1"/>
    <property type="molecule type" value="Genomic_DNA"/>
</dbReference>
<keyword evidence="3" id="KW-1185">Reference proteome</keyword>
<dbReference type="PANTHER" id="PTHR47380">
    <property type="entry name" value="OS02G0533000 PROTEIN"/>
    <property type="match status" value="1"/>
</dbReference>
<organism evidence="2 3">
    <name type="scientific">Funiculus sociatus GB2-A5</name>
    <dbReference type="NCBI Taxonomy" id="2933946"/>
    <lineage>
        <taxon>Bacteria</taxon>
        <taxon>Bacillati</taxon>
        <taxon>Cyanobacteriota</taxon>
        <taxon>Cyanophyceae</taxon>
        <taxon>Coleofasciculales</taxon>
        <taxon>Coleofasciculaceae</taxon>
        <taxon>Funiculus</taxon>
    </lineage>
</organism>
<reference evidence="2 3" key="1">
    <citation type="submission" date="2022-04" db="EMBL/GenBank/DDBJ databases">
        <title>Positive selection, recombination, and allopatry shape intraspecific diversity of widespread and dominant cyanobacteria.</title>
        <authorList>
            <person name="Wei J."/>
            <person name="Shu W."/>
            <person name="Hu C."/>
        </authorList>
    </citation>
    <scope>NUCLEOTIDE SEQUENCE [LARGE SCALE GENOMIC DNA]</scope>
    <source>
        <strain evidence="2 3">GB2-A5</strain>
    </source>
</reference>
<keyword evidence="1" id="KW-0472">Membrane</keyword>
<protein>
    <recommendedName>
        <fullName evidence="4">Iron-sulfur cluster biosynthesis family protein</fullName>
    </recommendedName>
</protein>